<dbReference type="NCBIfam" id="TIGR02937">
    <property type="entry name" value="sigma70-ECF"/>
    <property type="match status" value="1"/>
</dbReference>
<evidence type="ECO:0000256" key="2">
    <source>
        <dbReference type="ARBA" id="ARBA00023015"/>
    </source>
</evidence>
<comment type="similarity">
    <text evidence="1">Belongs to the sigma-70 factor family. ECF subfamily.</text>
</comment>
<reference evidence="7" key="2">
    <citation type="journal article" date="2020" name="Plant Dis.">
        <title>A Grain Rot of Rice in Iran Caused by a Xanthomonas Strain Closely Related to X. sacchari.</title>
        <authorList>
            <person name="Mirghasempour S.A."/>
            <person name="Huang S."/>
            <person name="Studholme D.J."/>
            <person name="Brady C.L."/>
        </authorList>
    </citation>
    <scope>NUCLEOTIDE SEQUENCE</scope>
    <source>
        <strain evidence="7">SAM114</strain>
    </source>
</reference>
<dbReference type="NCBIfam" id="TIGR02999">
    <property type="entry name" value="Sig-70_X6"/>
    <property type="match status" value="1"/>
</dbReference>
<dbReference type="Proteomes" id="UP000439314">
    <property type="component" value="Unassembled WGS sequence"/>
</dbReference>
<comment type="caution">
    <text evidence="6">The sequence shown here is derived from an EMBL/GenBank/DDBJ whole genome shotgun (WGS) entry which is preliminary data.</text>
</comment>
<accession>A0A6N7QHD4</accession>
<dbReference type="InterPro" id="IPR013325">
    <property type="entry name" value="RNA_pol_sigma_r2"/>
</dbReference>
<dbReference type="InterPro" id="IPR039425">
    <property type="entry name" value="RNA_pol_sigma-70-like"/>
</dbReference>
<dbReference type="Gene3D" id="1.10.10.10">
    <property type="entry name" value="Winged helix-like DNA-binding domain superfamily/Winged helix DNA-binding domain"/>
    <property type="match status" value="1"/>
</dbReference>
<evidence type="ECO:0000313" key="9">
    <source>
        <dbReference type="Proteomes" id="UP000439314"/>
    </source>
</evidence>
<dbReference type="InterPro" id="IPR011517">
    <property type="entry name" value="RNA_pol_sigma70_ECF-like"/>
</dbReference>
<name>A0A6N7QHD4_9XANT</name>
<dbReference type="InterPro" id="IPR014284">
    <property type="entry name" value="RNA_pol_sigma-70_dom"/>
</dbReference>
<dbReference type="RefSeq" id="WP_148829397.1">
    <property type="nucleotide sequence ID" value="NZ_CP132342.1"/>
</dbReference>
<dbReference type="InterPro" id="IPR013324">
    <property type="entry name" value="RNA_pol_sigma_r3/r4-like"/>
</dbReference>
<dbReference type="GO" id="GO:0016987">
    <property type="term" value="F:sigma factor activity"/>
    <property type="evidence" value="ECO:0007669"/>
    <property type="project" value="UniProtKB-KW"/>
</dbReference>
<evidence type="ECO:0000259" key="5">
    <source>
        <dbReference type="Pfam" id="PF07638"/>
    </source>
</evidence>
<evidence type="ECO:0000256" key="4">
    <source>
        <dbReference type="ARBA" id="ARBA00023163"/>
    </source>
</evidence>
<dbReference type="GO" id="GO:0006352">
    <property type="term" value="P:DNA-templated transcription initiation"/>
    <property type="evidence" value="ECO:0007669"/>
    <property type="project" value="InterPro"/>
</dbReference>
<dbReference type="InterPro" id="IPR036388">
    <property type="entry name" value="WH-like_DNA-bd_sf"/>
</dbReference>
<dbReference type="Proteomes" id="UP000437931">
    <property type="component" value="Unassembled WGS sequence"/>
</dbReference>
<feature type="domain" description="RNA polymerase sigma-70 ECF-like HTH" evidence="5">
    <location>
        <begin position="12"/>
        <end position="191"/>
    </location>
</feature>
<dbReference type="PANTHER" id="PTHR43133">
    <property type="entry name" value="RNA POLYMERASE ECF-TYPE SIGMA FACTO"/>
    <property type="match status" value="1"/>
</dbReference>
<evidence type="ECO:0000313" key="6">
    <source>
        <dbReference type="EMBL" id="MRH02521.1"/>
    </source>
</evidence>
<dbReference type="Gene3D" id="1.10.1740.10">
    <property type="match status" value="1"/>
</dbReference>
<dbReference type="PANTHER" id="PTHR43133:SF39">
    <property type="entry name" value="SIMILAR TO RNA POLYMERASE SIGMA-E FACTOR"/>
    <property type="match status" value="1"/>
</dbReference>
<evidence type="ECO:0000256" key="1">
    <source>
        <dbReference type="ARBA" id="ARBA00010641"/>
    </source>
</evidence>
<dbReference type="InterPro" id="IPR053812">
    <property type="entry name" value="HTH_Sigma70_ECF-like"/>
</dbReference>
<keyword evidence="8" id="KW-1185">Reference proteome</keyword>
<dbReference type="EMBL" id="WJPM01000023">
    <property type="protein sequence ID" value="MRH76836.1"/>
    <property type="molecule type" value="Genomic_DNA"/>
</dbReference>
<evidence type="ECO:0000313" key="7">
    <source>
        <dbReference type="EMBL" id="MRH76836.1"/>
    </source>
</evidence>
<organism evidence="6 9">
    <name type="scientific">Xanthomonas sontii</name>
    <dbReference type="NCBI Taxonomy" id="2650745"/>
    <lineage>
        <taxon>Bacteria</taxon>
        <taxon>Pseudomonadati</taxon>
        <taxon>Pseudomonadota</taxon>
        <taxon>Gammaproteobacteria</taxon>
        <taxon>Lysobacterales</taxon>
        <taxon>Lysobacteraceae</taxon>
        <taxon>Xanthomonas</taxon>
    </lineage>
</organism>
<keyword evidence="4" id="KW-0804">Transcription</keyword>
<dbReference type="AlphaFoldDB" id="A0A6N7QHD4"/>
<proteinExistence type="inferred from homology"/>
<dbReference type="Pfam" id="PF07638">
    <property type="entry name" value="Sigma70_ECF"/>
    <property type="match status" value="1"/>
</dbReference>
<gene>
    <name evidence="6" type="ORF">GIY21_19665</name>
    <name evidence="7" type="ORF">GIY22_19595</name>
</gene>
<sequence>MPTSHLPPHDDAITQLLESAQAGQAHAWDRIYALLYQDLHRIARSQARRQRDLAMSPTSLISETWLRLVNAEVAAATRSHLLALLARAMRFVLVDEARRMLTDKRGQGLVLVPLDAQHDAAETAHAPDYMLALNQALEALAALDPRLVKVVELRYFGGLNEAEIADLLQINERTVRRDWRKARAYLSHHLNVQATTELSRHA</sequence>
<reference evidence="8 9" key="1">
    <citation type="submission" date="2019-11" db="EMBL/GenBank/DDBJ databases">
        <title>First report of rice panicle blight caused by Xanthomonas sp. in Iran.</title>
        <authorList>
            <person name="Mirghasempour S.A."/>
            <person name="Huang S."/>
            <person name="Brady C.L."/>
            <person name="Studholme D.J."/>
        </authorList>
    </citation>
    <scope>NUCLEOTIDE SEQUENCE [LARGE SCALE GENOMIC DNA]</scope>
    <source>
        <strain evidence="6 9">ASD011</strain>
        <strain evidence="8">SAM114</strain>
    </source>
</reference>
<protein>
    <submittedName>
        <fullName evidence="6">Sigma-70 family RNA polymerase sigma factor</fullName>
    </submittedName>
</protein>
<evidence type="ECO:0000256" key="3">
    <source>
        <dbReference type="ARBA" id="ARBA00023082"/>
    </source>
</evidence>
<keyword evidence="2" id="KW-0805">Transcription regulation</keyword>
<keyword evidence="3" id="KW-0731">Sigma factor</keyword>
<dbReference type="SUPFAM" id="SSF88659">
    <property type="entry name" value="Sigma3 and sigma4 domains of RNA polymerase sigma factors"/>
    <property type="match status" value="1"/>
</dbReference>
<evidence type="ECO:0000313" key="8">
    <source>
        <dbReference type="Proteomes" id="UP000437931"/>
    </source>
</evidence>
<dbReference type="SUPFAM" id="SSF88946">
    <property type="entry name" value="Sigma2 domain of RNA polymerase sigma factors"/>
    <property type="match status" value="1"/>
</dbReference>
<dbReference type="EMBL" id="WJPN01000023">
    <property type="protein sequence ID" value="MRH02521.1"/>
    <property type="molecule type" value="Genomic_DNA"/>
</dbReference>